<protein>
    <submittedName>
        <fullName evidence="7">Putative neutral zinc metallopeptidase</fullName>
    </submittedName>
</protein>
<sequence length="334" mass="37412">MAKLCKFGFEFNRFLLFGFSIGITCRISLDIRIKLGLIYYFSFKESKVRLENERESSNVEDRRGHPGYGRRSSGGRAKGGILGFIIVLIGAYYGVDLTGLMEYNDSQSSYQQQQTAPILSAEEAELNTIARKVLYTTERIWGNYFKQNGLIYREPKLVLYRGVTHTACGTGQSAMGPFYCPVDQKVYLDLSFYDDMKSQLRASGDFAFAYVIAHEVGHHVQNLLGISEQTKRAQRNARNQATANKISVNVELQADCFAGVWGYQIQKEGKLEAGDVEEAFIASQAVGDDRLQKQAQGYVVPDSFTHGSSAERLAWFRRGLQSGNPAVCDTFSVR</sequence>
<evidence type="ECO:0000313" key="7">
    <source>
        <dbReference type="EMBL" id="EFX91736.1"/>
    </source>
</evidence>
<dbReference type="EMBL" id="AEVG01000087">
    <property type="protein sequence ID" value="EFX91736.1"/>
    <property type="molecule type" value="Genomic_DNA"/>
</dbReference>
<dbReference type="HOGENOM" id="CLU_059329_0_0_6"/>
<evidence type="ECO:0000256" key="4">
    <source>
        <dbReference type="ARBA" id="ARBA00023136"/>
    </source>
</evidence>
<evidence type="ECO:0000256" key="1">
    <source>
        <dbReference type="ARBA" id="ARBA00004167"/>
    </source>
</evidence>
<feature type="compositionally biased region" description="Basic and acidic residues" evidence="5">
    <location>
        <begin position="54"/>
        <end position="64"/>
    </location>
</feature>
<reference evidence="7 8" key="1">
    <citation type="submission" date="2011-01" db="EMBL/GenBank/DDBJ databases">
        <authorList>
            <person name="Muzny D."/>
            <person name="Qin X."/>
            <person name="Deng J."/>
            <person name="Jiang H."/>
            <person name="Liu Y."/>
            <person name="Qu J."/>
            <person name="Song X.-Z."/>
            <person name="Zhang L."/>
            <person name="Thornton R."/>
            <person name="Coyle M."/>
            <person name="Francisco L."/>
            <person name="Jackson L."/>
            <person name="Javaid M."/>
            <person name="Korchina V."/>
            <person name="Kovar C."/>
            <person name="Mata R."/>
            <person name="Mathew T."/>
            <person name="Ngo R."/>
            <person name="Nguyen L."/>
            <person name="Nguyen N."/>
            <person name="Okwuonu G."/>
            <person name="Ongeri F."/>
            <person name="Pham C."/>
            <person name="Simmons D."/>
            <person name="Wilczek-Boney K."/>
            <person name="Hale W."/>
            <person name="Jakkamsetti A."/>
            <person name="Pham P."/>
            <person name="Ruth R."/>
            <person name="San Lucas F."/>
            <person name="Warren J."/>
            <person name="Zhang J."/>
            <person name="Zhao Z."/>
            <person name="Zhou C."/>
            <person name="Zhu D."/>
            <person name="Lee S."/>
            <person name="Bess C."/>
            <person name="Blankenburg K."/>
            <person name="Forbes L."/>
            <person name="Fu Q."/>
            <person name="Gubbala S."/>
            <person name="Hirani K."/>
            <person name="Jayaseelan J.C."/>
            <person name="Lara F."/>
            <person name="Munidasa M."/>
            <person name="Palculict T."/>
            <person name="Patil S."/>
            <person name="Pu L.-L."/>
            <person name="Saada N."/>
            <person name="Tang L."/>
            <person name="Weissenberger G."/>
            <person name="Zhu Y."/>
            <person name="Hemphill L."/>
            <person name="Shang Y."/>
            <person name="Youmans B."/>
            <person name="Ayvaz T."/>
            <person name="Ross M."/>
            <person name="Santibanez J."/>
            <person name="Aqrawi P."/>
            <person name="Gross S."/>
            <person name="Joshi V."/>
            <person name="Fowler G."/>
            <person name="Nazareth L."/>
            <person name="Reid J."/>
            <person name="Worley K."/>
            <person name="Petrosino J."/>
            <person name="Highlander S."/>
            <person name="Gibbs R."/>
        </authorList>
    </citation>
    <scope>NUCLEOTIDE SEQUENCE [LARGE SCALE GENOMIC DNA]</scope>
    <source>
        <strain evidence="7 8">ATCC 25976</strain>
    </source>
</reference>
<feature type="transmembrane region" description="Helical" evidence="6">
    <location>
        <begin position="80"/>
        <end position="101"/>
    </location>
</feature>
<evidence type="ECO:0000256" key="2">
    <source>
        <dbReference type="ARBA" id="ARBA00022692"/>
    </source>
</evidence>
<name>E8KHA8_9PAST</name>
<dbReference type="GO" id="GO:0016020">
    <property type="term" value="C:membrane"/>
    <property type="evidence" value="ECO:0007669"/>
    <property type="project" value="UniProtKB-SubCell"/>
</dbReference>
<evidence type="ECO:0000313" key="8">
    <source>
        <dbReference type="Proteomes" id="UP000005467"/>
    </source>
</evidence>
<dbReference type="Pfam" id="PF04228">
    <property type="entry name" value="Zn_peptidase"/>
    <property type="match status" value="1"/>
</dbReference>
<dbReference type="PANTHER" id="PTHR30168:SF0">
    <property type="entry name" value="INNER MEMBRANE PROTEIN"/>
    <property type="match status" value="1"/>
</dbReference>
<keyword evidence="4 6" id="KW-0472">Membrane</keyword>
<organism evidence="7 8">
    <name type="scientific">Actinobacillus ureae ATCC 25976</name>
    <dbReference type="NCBI Taxonomy" id="887324"/>
    <lineage>
        <taxon>Bacteria</taxon>
        <taxon>Pseudomonadati</taxon>
        <taxon>Pseudomonadota</taxon>
        <taxon>Gammaproteobacteria</taxon>
        <taxon>Pasteurellales</taxon>
        <taxon>Pasteurellaceae</taxon>
        <taxon>Actinobacillus</taxon>
    </lineage>
</organism>
<keyword evidence="8" id="KW-1185">Reference proteome</keyword>
<feature type="region of interest" description="Disordered" evidence="5">
    <location>
        <begin position="54"/>
        <end position="73"/>
    </location>
</feature>
<evidence type="ECO:0000256" key="6">
    <source>
        <dbReference type="SAM" id="Phobius"/>
    </source>
</evidence>
<evidence type="ECO:0000256" key="5">
    <source>
        <dbReference type="SAM" id="MobiDB-lite"/>
    </source>
</evidence>
<comment type="caution">
    <text evidence="7">The sequence shown here is derived from an EMBL/GenBank/DDBJ whole genome shotgun (WGS) entry which is preliminary data.</text>
</comment>
<dbReference type="InterPro" id="IPR007343">
    <property type="entry name" value="Uncharacterised_pept_Zn_put"/>
</dbReference>
<dbReference type="PANTHER" id="PTHR30168">
    <property type="entry name" value="PUTATIVE MEMBRANE PROTEIN YPFJ"/>
    <property type="match status" value="1"/>
</dbReference>
<dbReference type="AlphaFoldDB" id="E8KHA8"/>
<gene>
    <name evidence="7" type="ORF">HMPREF0027_1225</name>
</gene>
<comment type="subcellular location">
    <subcellularLocation>
        <location evidence="1">Membrane</location>
        <topology evidence="1">Single-pass membrane protein</topology>
    </subcellularLocation>
</comment>
<proteinExistence type="predicted"/>
<dbReference type="Proteomes" id="UP000005467">
    <property type="component" value="Unassembled WGS sequence"/>
</dbReference>
<keyword evidence="2 6" id="KW-0812">Transmembrane</keyword>
<keyword evidence="3 6" id="KW-1133">Transmembrane helix</keyword>
<evidence type="ECO:0000256" key="3">
    <source>
        <dbReference type="ARBA" id="ARBA00022989"/>
    </source>
</evidence>
<accession>E8KHA8</accession>